<dbReference type="InterPro" id="IPR043519">
    <property type="entry name" value="NT_sf"/>
</dbReference>
<feature type="coiled-coil region" evidence="1">
    <location>
        <begin position="66"/>
        <end position="93"/>
    </location>
</feature>
<dbReference type="Proteomes" id="UP001281614">
    <property type="component" value="Unassembled WGS sequence"/>
</dbReference>
<proteinExistence type="predicted"/>
<accession>A0AAD9YED5</accession>
<keyword evidence="5" id="KW-1185">Reference proteome</keyword>
<keyword evidence="1" id="KW-0175">Coiled coil</keyword>
<dbReference type="SMART" id="SM00954">
    <property type="entry name" value="RelA_SpoT"/>
    <property type="match status" value="1"/>
</dbReference>
<dbReference type="Pfam" id="PF04607">
    <property type="entry name" value="RelA_SpoT"/>
    <property type="match status" value="1"/>
</dbReference>
<reference evidence="4" key="1">
    <citation type="submission" date="2023-02" db="EMBL/GenBank/DDBJ databases">
        <title>Colletotrichum kahawae CIFC_Que2 genome sequencing and assembly.</title>
        <authorList>
            <person name="Baroncelli R."/>
        </authorList>
    </citation>
    <scope>NUCLEOTIDE SEQUENCE</scope>
    <source>
        <strain evidence="4">CIFC_Que2</strain>
    </source>
</reference>
<dbReference type="EMBL" id="VYYT01000166">
    <property type="protein sequence ID" value="KAK2761020.1"/>
    <property type="molecule type" value="Genomic_DNA"/>
</dbReference>
<gene>
    <name evidence="4" type="ORF">CKAH01_16415</name>
</gene>
<dbReference type="Gene3D" id="3.30.460.10">
    <property type="entry name" value="Beta Polymerase, domain 2"/>
    <property type="match status" value="1"/>
</dbReference>
<organism evidence="4 5">
    <name type="scientific">Colletotrichum kahawae</name>
    <name type="common">Coffee berry disease fungus</name>
    <dbReference type="NCBI Taxonomy" id="34407"/>
    <lineage>
        <taxon>Eukaryota</taxon>
        <taxon>Fungi</taxon>
        <taxon>Dikarya</taxon>
        <taxon>Ascomycota</taxon>
        <taxon>Pezizomycotina</taxon>
        <taxon>Sordariomycetes</taxon>
        <taxon>Hypocreomycetidae</taxon>
        <taxon>Glomerellales</taxon>
        <taxon>Glomerellaceae</taxon>
        <taxon>Colletotrichum</taxon>
        <taxon>Colletotrichum gloeosporioides species complex</taxon>
    </lineage>
</organism>
<name>A0AAD9YED5_COLKA</name>
<dbReference type="PANTHER" id="PTHR41773:SF1">
    <property type="entry name" value="RELA_SPOT DOMAIN-CONTAINING PROTEIN"/>
    <property type="match status" value="1"/>
</dbReference>
<protein>
    <recommendedName>
        <fullName evidence="3">RelA/SpoT domain-containing protein</fullName>
    </recommendedName>
</protein>
<evidence type="ECO:0000313" key="4">
    <source>
        <dbReference type="EMBL" id="KAK2761020.1"/>
    </source>
</evidence>
<dbReference type="GO" id="GO:0015969">
    <property type="term" value="P:guanosine tetraphosphate metabolic process"/>
    <property type="evidence" value="ECO:0007669"/>
    <property type="project" value="InterPro"/>
</dbReference>
<evidence type="ECO:0000256" key="1">
    <source>
        <dbReference type="SAM" id="Coils"/>
    </source>
</evidence>
<dbReference type="CDD" id="cd05399">
    <property type="entry name" value="NT_Rel-Spo_like"/>
    <property type="match status" value="1"/>
</dbReference>
<comment type="caution">
    <text evidence="4">The sequence shown here is derived from an EMBL/GenBank/DDBJ whole genome shotgun (WGS) entry which is preliminary data.</text>
</comment>
<evidence type="ECO:0000313" key="5">
    <source>
        <dbReference type="Proteomes" id="UP001281614"/>
    </source>
</evidence>
<dbReference type="PANTHER" id="PTHR41773">
    <property type="entry name" value="GTP PYROPHOSPHATASE-RELATED"/>
    <property type="match status" value="1"/>
</dbReference>
<evidence type="ECO:0000259" key="3">
    <source>
        <dbReference type="SMART" id="SM00954"/>
    </source>
</evidence>
<evidence type="ECO:0000256" key="2">
    <source>
        <dbReference type="SAM" id="MobiDB-lite"/>
    </source>
</evidence>
<feature type="region of interest" description="Disordered" evidence="2">
    <location>
        <begin position="740"/>
        <end position="770"/>
    </location>
</feature>
<dbReference type="InterPro" id="IPR007685">
    <property type="entry name" value="RelA_SpoT"/>
</dbReference>
<feature type="compositionally biased region" description="Acidic residues" evidence="2">
    <location>
        <begin position="748"/>
        <end position="757"/>
    </location>
</feature>
<dbReference type="SUPFAM" id="SSF81301">
    <property type="entry name" value="Nucleotidyltransferase"/>
    <property type="match status" value="1"/>
</dbReference>
<sequence length="770" mass="88753">MDASSHEGSMPLSGEDERFERLLEEFGNEHKRRVRSLIAHMKEAERVLAADLNVRHAPISARLKDEEKAKRTLRRRQKDRKQLQDLKELVERRNRGSWEQYCRQWNMEDKIDEAEPFRSVDDMFKAMHDLVGIRISIYFPSDVPKVVEFLQDNFDIQEQPSQKGGMSRDFQKIRKHVERQRQIQEASDNDRDKMELMDRTSSAPEMTFSGYKATHVVVRHKSRDFDQYAANDPDVDIEIQIGSIIMHAWSDIEHDILYKPSATGETSPDVVRMLDLINGIVMTGEVALQQLASVAAAEATRQADDRRQKAATHDFLGPWFYKYFKEQKKAPPNSMGAWSRSMPFLFDVLKARDQHTYGNIERFLKDMNAEPTAEVPLPIRIMQHLGRETWPLQDQFFRPANYTTVWNARYWVTHLVNALNLGLYMGLDPGAIVWHQAIKGSRFMNKRPFMAEFLGLLHPTKPLRLSGREDLMVDFCKAVLQANYDKYPTFVAALRLASVGYVACPRLSEDDEKALSDSASEGQQTMFVPSRLHWLAYGRMWWFRVALSSVEEELRDESTMFLASREDARDSGIWKPVKLRHQGQKWDIVYRPFVHTESLEFGNDGAIDYWKGPYAALGLEYDPKVARGRNDLWNSLELAQNDAAAGYLLVLKDVVGSDAHKIKALIKLTKALKISTAKEVREVAELTREMNTTDADEIKEYRDLLHSLGTKDPEELRALRQLSKENKTTDAAELRQLREEQRISQEAQEVEEDEDQGFAEPSDSSEHPSA</sequence>
<feature type="domain" description="RelA/SpoT" evidence="3">
    <location>
        <begin position="100"/>
        <end position="264"/>
    </location>
</feature>
<dbReference type="AlphaFoldDB" id="A0AAD9YED5"/>